<feature type="compositionally biased region" description="Basic residues" evidence="1">
    <location>
        <begin position="1"/>
        <end position="16"/>
    </location>
</feature>
<evidence type="ECO:0000256" key="1">
    <source>
        <dbReference type="SAM" id="MobiDB-lite"/>
    </source>
</evidence>
<gene>
    <name evidence="2" type="ORF">BCR34DRAFT_645570</name>
</gene>
<dbReference type="AlphaFoldDB" id="A0A1Y1Y989"/>
<feature type="region of interest" description="Disordered" evidence="1">
    <location>
        <begin position="1"/>
        <end position="70"/>
    </location>
</feature>
<dbReference type="EMBL" id="MCFA01000307">
    <property type="protein sequence ID" value="ORX94455.1"/>
    <property type="molecule type" value="Genomic_DNA"/>
</dbReference>
<keyword evidence="3" id="KW-1185">Reference proteome</keyword>
<reference evidence="2 3" key="1">
    <citation type="submission" date="2016-07" db="EMBL/GenBank/DDBJ databases">
        <title>Pervasive Adenine N6-methylation of Active Genes in Fungi.</title>
        <authorList>
            <consortium name="DOE Joint Genome Institute"/>
            <person name="Mondo S.J."/>
            <person name="Dannebaum R.O."/>
            <person name="Kuo R.C."/>
            <person name="Labutti K."/>
            <person name="Haridas S."/>
            <person name="Kuo A."/>
            <person name="Salamov A."/>
            <person name="Ahrendt S.R."/>
            <person name="Lipzen A."/>
            <person name="Sullivan W."/>
            <person name="Andreopoulos W.B."/>
            <person name="Clum A."/>
            <person name="Lindquist E."/>
            <person name="Daum C."/>
            <person name="Ramamoorthy G.K."/>
            <person name="Gryganskyi A."/>
            <person name="Culley D."/>
            <person name="Magnuson J.K."/>
            <person name="James T.Y."/>
            <person name="O'Malley M.A."/>
            <person name="Stajich J.E."/>
            <person name="Spatafora J.W."/>
            <person name="Visel A."/>
            <person name="Grigoriev I.V."/>
        </authorList>
    </citation>
    <scope>NUCLEOTIDE SEQUENCE [LARGE SCALE GENOMIC DNA]</scope>
    <source>
        <strain evidence="2 3">CBS 115471</strain>
    </source>
</reference>
<accession>A0A1Y1Y989</accession>
<name>A0A1Y1Y989_9PLEO</name>
<comment type="caution">
    <text evidence="2">The sequence shown here is derived from an EMBL/GenBank/DDBJ whole genome shotgun (WGS) entry which is preliminary data.</text>
</comment>
<protein>
    <submittedName>
        <fullName evidence="2">Uncharacterized protein</fullName>
    </submittedName>
</protein>
<organism evidence="2 3">
    <name type="scientific">Clohesyomyces aquaticus</name>
    <dbReference type="NCBI Taxonomy" id="1231657"/>
    <lineage>
        <taxon>Eukaryota</taxon>
        <taxon>Fungi</taxon>
        <taxon>Dikarya</taxon>
        <taxon>Ascomycota</taxon>
        <taxon>Pezizomycotina</taxon>
        <taxon>Dothideomycetes</taxon>
        <taxon>Pleosporomycetidae</taxon>
        <taxon>Pleosporales</taxon>
        <taxon>Lindgomycetaceae</taxon>
        <taxon>Clohesyomyces</taxon>
    </lineage>
</organism>
<evidence type="ECO:0000313" key="2">
    <source>
        <dbReference type="EMBL" id="ORX94455.1"/>
    </source>
</evidence>
<dbReference type="Proteomes" id="UP000193144">
    <property type="component" value="Unassembled WGS sequence"/>
</dbReference>
<feature type="compositionally biased region" description="Polar residues" evidence="1">
    <location>
        <begin position="23"/>
        <end position="39"/>
    </location>
</feature>
<sequence length="200" mass="22266">MTPRKPKRKSRSRMSRKSSGSPTRGTATRNAKSFRTTGCLTLPGRGRTWTQGGLRGHRPALDPPTRRSTRTVPEAGFYNVRAVESRAWEAARTGAAAVTGKGRVIRSGDVVLSWLDLDGSYKFCNGVLSSEKCICWTGLDWLVLNLVSVYVSWTQNLVRGWYQRFSGSSTDPLVGFFVLTLTVTTTFTRLPKLDCPWLFL</sequence>
<evidence type="ECO:0000313" key="3">
    <source>
        <dbReference type="Proteomes" id="UP000193144"/>
    </source>
</evidence>
<proteinExistence type="predicted"/>